<dbReference type="InterPro" id="IPR028989">
    <property type="entry name" value="RimP_N"/>
</dbReference>
<evidence type="ECO:0000259" key="5">
    <source>
        <dbReference type="Pfam" id="PF02576"/>
    </source>
</evidence>
<evidence type="ECO:0000313" key="6">
    <source>
        <dbReference type="EMBL" id="AZI58092.1"/>
    </source>
</evidence>
<evidence type="ECO:0000256" key="4">
    <source>
        <dbReference type="SAM" id="MobiDB-lite"/>
    </source>
</evidence>
<dbReference type="GO" id="GO:0000028">
    <property type="term" value="P:ribosomal small subunit assembly"/>
    <property type="evidence" value="ECO:0007669"/>
    <property type="project" value="TreeGrafter"/>
</dbReference>
<dbReference type="RefSeq" id="WP_124799002.1">
    <property type="nucleotide sequence ID" value="NZ_CP034170.1"/>
</dbReference>
<dbReference type="GO" id="GO:0006412">
    <property type="term" value="P:translation"/>
    <property type="evidence" value="ECO:0007669"/>
    <property type="project" value="TreeGrafter"/>
</dbReference>
<dbReference type="NCBIfam" id="NF000930">
    <property type="entry name" value="PRK00092.2-2"/>
    <property type="match status" value="1"/>
</dbReference>
<dbReference type="EMBL" id="CP034170">
    <property type="protein sequence ID" value="AZI58092.1"/>
    <property type="molecule type" value="Genomic_DNA"/>
</dbReference>
<dbReference type="PANTHER" id="PTHR33867">
    <property type="entry name" value="RIBOSOME MATURATION FACTOR RIMP"/>
    <property type="match status" value="1"/>
</dbReference>
<feature type="region of interest" description="Disordered" evidence="4">
    <location>
        <begin position="223"/>
        <end position="262"/>
    </location>
</feature>
<comment type="similarity">
    <text evidence="3">Belongs to the RimP family.</text>
</comment>
<evidence type="ECO:0000256" key="1">
    <source>
        <dbReference type="ARBA" id="ARBA00022490"/>
    </source>
</evidence>
<sequence length="262" mass="27865">MGRADEGRLSELASTVAAEAGYDLEEHVVIAAGRRRLVRIVIDSDHGVSLDAAADVSRALAEKLDALDLVDDNPMGPAAYTLEVTSPGTSRPLTEERHYRRARGRLVELTLTDDTGLIGRIRRVAPDAEGNTSLELLVDWESQFVPLTRIRSAKIEIEFNKMPASHAAILAADGFVDAARAVDLDDLASGPETDGGDGADDDFEEFDSVADFEDDAGADLDAVADFAEAPPNDIASDDMATRVTTPSDEPSGEAANTEGLTK</sequence>
<evidence type="ECO:0000256" key="3">
    <source>
        <dbReference type="HAMAP-Rule" id="MF_01077"/>
    </source>
</evidence>
<dbReference type="AlphaFoldDB" id="A0A3G8ZL93"/>
<accession>A0A3G8ZL93</accession>
<organism evidence="6 7">
    <name type="scientific">Nakamurella antarctica</name>
    <dbReference type="NCBI Taxonomy" id="1902245"/>
    <lineage>
        <taxon>Bacteria</taxon>
        <taxon>Bacillati</taxon>
        <taxon>Actinomycetota</taxon>
        <taxon>Actinomycetes</taxon>
        <taxon>Nakamurellales</taxon>
        <taxon>Nakamurellaceae</taxon>
        <taxon>Nakamurella</taxon>
    </lineage>
</organism>
<evidence type="ECO:0000313" key="7">
    <source>
        <dbReference type="Proteomes" id="UP000268084"/>
    </source>
</evidence>
<dbReference type="InterPro" id="IPR035956">
    <property type="entry name" value="RimP_N_sf"/>
</dbReference>
<dbReference type="HAMAP" id="MF_01077">
    <property type="entry name" value="RimP"/>
    <property type="match status" value="1"/>
</dbReference>
<proteinExistence type="inferred from homology"/>
<name>A0A3G8ZL93_9ACTN</name>
<dbReference type="Proteomes" id="UP000268084">
    <property type="component" value="Chromosome"/>
</dbReference>
<dbReference type="OrthoDB" id="9805006at2"/>
<keyword evidence="7" id="KW-1185">Reference proteome</keyword>
<feature type="region of interest" description="Disordered" evidence="4">
    <location>
        <begin position="186"/>
        <end position="211"/>
    </location>
</feature>
<dbReference type="KEGG" id="nak:EH165_08010"/>
<reference evidence="6 7" key="1">
    <citation type="submission" date="2018-11" db="EMBL/GenBank/DDBJ databases">
        <authorList>
            <person name="Da X."/>
        </authorList>
    </citation>
    <scope>NUCLEOTIDE SEQUENCE [LARGE SCALE GENOMIC DNA]</scope>
    <source>
        <strain evidence="6 7">S14-144</strain>
    </source>
</reference>
<keyword evidence="2 3" id="KW-0690">Ribosome biogenesis</keyword>
<feature type="domain" description="Ribosome maturation factor RimP N-terminal" evidence="5">
    <location>
        <begin position="14"/>
        <end position="89"/>
    </location>
</feature>
<comment type="function">
    <text evidence="3">Required for maturation of 30S ribosomal subunits.</text>
</comment>
<gene>
    <name evidence="3 6" type="primary">rimP</name>
    <name evidence="6" type="ORF">EH165_08010</name>
</gene>
<reference evidence="6 7" key="2">
    <citation type="submission" date="2018-12" db="EMBL/GenBank/DDBJ databases">
        <title>Nakamurella antarcticus sp. nov., isolated from Antarctica South Shetland Islands soil.</title>
        <authorList>
            <person name="Peng F."/>
        </authorList>
    </citation>
    <scope>NUCLEOTIDE SEQUENCE [LARGE SCALE GENOMIC DNA]</scope>
    <source>
        <strain evidence="6 7">S14-144</strain>
    </source>
</reference>
<dbReference type="PANTHER" id="PTHR33867:SF1">
    <property type="entry name" value="RIBOSOME MATURATION FACTOR RIMP"/>
    <property type="match status" value="1"/>
</dbReference>
<comment type="subcellular location">
    <subcellularLocation>
        <location evidence="3">Cytoplasm</location>
    </subcellularLocation>
</comment>
<evidence type="ECO:0000256" key="2">
    <source>
        <dbReference type="ARBA" id="ARBA00022517"/>
    </source>
</evidence>
<dbReference type="GO" id="GO:0005829">
    <property type="term" value="C:cytosol"/>
    <property type="evidence" value="ECO:0007669"/>
    <property type="project" value="TreeGrafter"/>
</dbReference>
<dbReference type="Gene3D" id="3.30.300.70">
    <property type="entry name" value="RimP-like superfamily, N-terminal"/>
    <property type="match status" value="1"/>
</dbReference>
<dbReference type="InterPro" id="IPR003728">
    <property type="entry name" value="Ribosome_maturation_RimP"/>
</dbReference>
<keyword evidence="1 3" id="KW-0963">Cytoplasm</keyword>
<protein>
    <recommendedName>
        <fullName evidence="3">Ribosome maturation factor RimP</fullName>
    </recommendedName>
</protein>
<dbReference type="Pfam" id="PF02576">
    <property type="entry name" value="RimP_N"/>
    <property type="match status" value="1"/>
</dbReference>
<feature type="compositionally biased region" description="Acidic residues" evidence="4">
    <location>
        <begin position="194"/>
        <end position="211"/>
    </location>
</feature>
<dbReference type="SUPFAM" id="SSF75420">
    <property type="entry name" value="YhbC-like, N-terminal domain"/>
    <property type="match status" value="1"/>
</dbReference>